<protein>
    <submittedName>
        <fullName evidence="1">Uncharacterized protein</fullName>
    </submittedName>
</protein>
<dbReference type="PATRIC" id="fig|1450449.3.peg.656"/>
<name>A0A011M051_9PAST</name>
<evidence type="ECO:0000313" key="2">
    <source>
        <dbReference type="Proteomes" id="UP000054123"/>
    </source>
</evidence>
<keyword evidence="2" id="KW-1185">Reference proteome</keyword>
<dbReference type="AlphaFoldDB" id="A0A011M051"/>
<dbReference type="EMBL" id="JANJ01000002">
    <property type="protein sequence ID" value="EXI62883.1"/>
    <property type="molecule type" value="Genomic_DNA"/>
</dbReference>
<sequence>MAIYGNLVFENGKVILQIFKRKAPLAPKIQAVLFSIFSTKPD</sequence>
<proteinExistence type="predicted"/>
<organism evidence="1 2">
    <name type="scientific">Mannheimia granulomatis</name>
    <dbReference type="NCBI Taxonomy" id="85402"/>
    <lineage>
        <taxon>Bacteria</taxon>
        <taxon>Pseudomonadati</taxon>
        <taxon>Pseudomonadota</taxon>
        <taxon>Gammaproteobacteria</taxon>
        <taxon>Pasteurellales</taxon>
        <taxon>Pasteurellaceae</taxon>
        <taxon>Mannheimia</taxon>
    </lineage>
</organism>
<evidence type="ECO:0000313" key="1">
    <source>
        <dbReference type="EMBL" id="EXI62883.1"/>
    </source>
</evidence>
<reference evidence="1 2" key="1">
    <citation type="journal article" date="2014" name="Genome Announc.">
        <title>Genome Sequence of a Presumptive Mannheimia haemolytica Strain with an A1/A6-Cross-Reactive Serotype from a White-Tailed Deer (Odocoileus virginianus).</title>
        <authorList>
            <person name="Lawrence P.K."/>
            <person name="Bey R.F."/>
            <person name="Wiener B."/>
            <person name="Kittichotirat W."/>
            <person name="Bumgarner R.E."/>
        </authorList>
    </citation>
    <scope>NUCLEOTIDE SEQUENCE [LARGE SCALE GENOMIC DNA]</scope>
    <source>
        <strain evidence="1 2">PKL10</strain>
    </source>
</reference>
<dbReference type="Proteomes" id="UP000054123">
    <property type="component" value="Unassembled WGS sequence"/>
</dbReference>
<accession>A0A011M051</accession>
<comment type="caution">
    <text evidence="1">The sequence shown here is derived from an EMBL/GenBank/DDBJ whole genome shotgun (WGS) entry which is preliminary data.</text>
</comment>
<gene>
    <name evidence="1" type="ORF">AK33_03420</name>
</gene>